<evidence type="ECO:0000256" key="1">
    <source>
        <dbReference type="SAM" id="SignalP"/>
    </source>
</evidence>
<reference evidence="2 3" key="1">
    <citation type="submission" date="2019-08" db="EMBL/GenBank/DDBJ databases">
        <authorList>
            <person name="Hu J."/>
        </authorList>
    </citation>
    <scope>NUCLEOTIDE SEQUENCE [LARGE SCALE GENOMIC DNA]</scope>
    <source>
        <strain evidence="2 3">NEAU-184</strain>
    </source>
</reference>
<dbReference type="InterPro" id="IPR011042">
    <property type="entry name" value="6-blade_b-propeller_TolB-like"/>
</dbReference>
<proteinExistence type="predicted"/>
<gene>
    <name evidence="2" type="ORF">FYC51_07975</name>
</gene>
<comment type="caution">
    <text evidence="2">The sequence shown here is derived from an EMBL/GenBank/DDBJ whole genome shotgun (WGS) entry which is preliminary data.</text>
</comment>
<dbReference type="SUPFAM" id="SSF63829">
    <property type="entry name" value="Calcium-dependent phosphotriesterase"/>
    <property type="match status" value="1"/>
</dbReference>
<dbReference type="NCBIfam" id="NF033206">
    <property type="entry name" value="ScyE_fam"/>
    <property type="match status" value="1"/>
</dbReference>
<evidence type="ECO:0000313" key="3">
    <source>
        <dbReference type="Proteomes" id="UP000325243"/>
    </source>
</evidence>
<keyword evidence="3" id="KW-1185">Reference proteome</keyword>
<evidence type="ECO:0000313" key="2">
    <source>
        <dbReference type="EMBL" id="TYL53585.1"/>
    </source>
</evidence>
<feature type="signal peptide" evidence="1">
    <location>
        <begin position="1"/>
        <end position="29"/>
    </location>
</feature>
<organism evidence="2 3">
    <name type="scientific">Agromyces mariniharenae</name>
    <dbReference type="NCBI Taxonomy" id="2604423"/>
    <lineage>
        <taxon>Bacteria</taxon>
        <taxon>Bacillati</taxon>
        <taxon>Actinomycetota</taxon>
        <taxon>Actinomycetes</taxon>
        <taxon>Micrococcales</taxon>
        <taxon>Microbacteriaceae</taxon>
        <taxon>Agromyces</taxon>
    </lineage>
</organism>
<protein>
    <submittedName>
        <fullName evidence="2">SMP-30/gluconolactonase/LRE family protein</fullName>
    </submittedName>
</protein>
<name>A0A5S4VHL2_9MICO</name>
<dbReference type="Proteomes" id="UP000325243">
    <property type="component" value="Unassembled WGS sequence"/>
</dbReference>
<dbReference type="Gene3D" id="2.120.10.30">
    <property type="entry name" value="TolB, C-terminal domain"/>
    <property type="match status" value="1"/>
</dbReference>
<dbReference type="RefSeq" id="WP_148733052.1">
    <property type="nucleotide sequence ID" value="NZ_VSSB01000001.1"/>
</dbReference>
<feature type="chain" id="PRO_5039017922" evidence="1">
    <location>
        <begin position="30"/>
        <end position="343"/>
    </location>
</feature>
<dbReference type="InterPro" id="IPR048031">
    <property type="entry name" value="ScyD/ScyE-like"/>
</dbReference>
<dbReference type="AlphaFoldDB" id="A0A5S4VHL2"/>
<accession>A0A5S4VHL2</accession>
<dbReference type="EMBL" id="VSSB01000001">
    <property type="protein sequence ID" value="TYL53585.1"/>
    <property type="molecule type" value="Genomic_DNA"/>
</dbReference>
<keyword evidence="1" id="KW-0732">Signal</keyword>
<sequence>MGTRRAATFAAILTAALAPVALLPAAANAAPPGDAPAPVAEVLASGLTGPIGSTIGPDGALYVADRAGGAVVRVDTTTGAKSTYAAGLPVTAPGGVFDVAFIGDTAYALISVVGPDVGGSDIGGVYRIDDVDDTTLIADTATWSIDNPPDADFFVPSGVQYAFVPYGDGFLVTDGHHNRLLSAGLDGVVSEVAQFANIVPTGLQVDGSRVYMAEAGPIPHDPATGRVVVLNPRHPSERAVASGFSLITDVEAAACGFYAVSQGDSPGDVEPGTPGLPNSGELLRLNGDGSFTVVVDDLDRPTSLSFVGDTAFIVTLGGQVLVVDDVAPHRHGMWGGCGPKGQG</sequence>